<dbReference type="EMBL" id="AP023368">
    <property type="protein sequence ID" value="BCJ98094.1"/>
    <property type="molecule type" value="Genomic_DNA"/>
</dbReference>
<evidence type="ECO:0000313" key="2">
    <source>
        <dbReference type="Proteomes" id="UP000515703"/>
    </source>
</evidence>
<dbReference type="KEGG" id="acht:bsdcttw_11350"/>
<evidence type="ECO:0000313" key="1">
    <source>
        <dbReference type="EMBL" id="BCJ98094.1"/>
    </source>
</evidence>
<accession>A0A7I8DL98</accession>
<keyword evidence="2" id="KW-1185">Reference proteome</keyword>
<sequence length="276" mass="31710">MGEIRESKEKCFVIMPISDQEGYPSGHFQKVYDQILKPAIEEAGYVAYRVDENKICDPIINKIFDAIQNCEMAICDLSSKNPNVLYELGLRQAYDKPVVLLQDTRTEKIFDVGGINTVFYNDSRLYEDVIDARNKIRDAIIATRDGQGLGGSIVKVVKAGVANVSADAITQDEKLQIILNSIKNDLQQIKETNRNITFRAQEDEIYSLCREVIDSIDLLTNNELAQKYDRIMFFDKKNTNLIDERTKNLITKVDHLVQNRWDREIRILKEKNVINE</sequence>
<evidence type="ECO:0008006" key="3">
    <source>
        <dbReference type="Google" id="ProtNLM"/>
    </source>
</evidence>
<protein>
    <recommendedName>
        <fullName evidence="3">Nucleoside 2-deoxyribosyltransferase</fullName>
    </recommendedName>
</protein>
<dbReference type="Proteomes" id="UP000515703">
    <property type="component" value="Chromosome"/>
</dbReference>
<gene>
    <name evidence="1" type="ORF">bsdcttw_11350</name>
</gene>
<reference evidence="1 2" key="2">
    <citation type="submission" date="2020-08" db="EMBL/GenBank/DDBJ databases">
        <authorList>
            <person name="Ueki A."/>
            <person name="Tonouchi A."/>
        </authorList>
    </citation>
    <scope>NUCLEOTIDE SEQUENCE [LARGE SCALE GENOMIC DNA]</scope>
    <source>
        <strain evidence="1 2">CTTW</strain>
    </source>
</reference>
<dbReference type="AlphaFoldDB" id="A0A7I8DL98"/>
<reference evidence="1 2" key="1">
    <citation type="submission" date="2020-08" db="EMBL/GenBank/DDBJ databases">
        <title>Draft genome sequencing of an Anaerocolumna strain isolated from anoxic soil subjected to BSD treatment.</title>
        <authorList>
            <person name="Uek A."/>
            <person name="Tonouchi A."/>
        </authorList>
    </citation>
    <scope>NUCLEOTIDE SEQUENCE [LARGE SCALE GENOMIC DNA]</scope>
    <source>
        <strain evidence="1 2">CTTW</strain>
    </source>
</reference>
<proteinExistence type="predicted"/>
<dbReference type="RefSeq" id="WP_185258446.1">
    <property type="nucleotide sequence ID" value="NZ_AP023368.1"/>
</dbReference>
<name>A0A7I8DL98_9FIRM</name>
<dbReference type="Gene3D" id="3.40.50.450">
    <property type="match status" value="1"/>
</dbReference>
<organism evidence="1 2">
    <name type="scientific">Anaerocolumna chitinilytica</name>
    <dbReference type="NCBI Taxonomy" id="1727145"/>
    <lineage>
        <taxon>Bacteria</taxon>
        <taxon>Bacillati</taxon>
        <taxon>Bacillota</taxon>
        <taxon>Clostridia</taxon>
        <taxon>Lachnospirales</taxon>
        <taxon>Lachnospiraceae</taxon>
        <taxon>Anaerocolumna</taxon>
    </lineage>
</organism>